<name>A0A7C3LT80_9BACT</name>
<accession>A0A7C3LT80</accession>
<dbReference type="EMBL" id="DTMM01000155">
    <property type="protein sequence ID" value="HFT93766.1"/>
    <property type="molecule type" value="Genomic_DNA"/>
</dbReference>
<sequence length="158" mass="17349">MKIIQEFYQRVSSMSNRSRCKRLLTIMFLSGYLFLPGVPGFPTANASASGDGIHLYIPEKVTAGKEIPVRVVFDHQPPAKEFWHLVVDMDGSPVALADLSLGRETVVNVPSPAPGVHKMAVLWKNPPGGKSLLLQRFVTVTRDLTGQSDGTLDQKLLH</sequence>
<dbReference type="AlphaFoldDB" id="A0A7C3LT80"/>
<evidence type="ECO:0000313" key="1">
    <source>
        <dbReference type="EMBL" id="HFT93766.1"/>
    </source>
</evidence>
<organism evidence="1">
    <name type="scientific">Leptospirillum ferriphilum</name>
    <dbReference type="NCBI Taxonomy" id="178606"/>
    <lineage>
        <taxon>Bacteria</taxon>
        <taxon>Pseudomonadati</taxon>
        <taxon>Nitrospirota</taxon>
        <taxon>Nitrospiria</taxon>
        <taxon>Nitrospirales</taxon>
        <taxon>Nitrospiraceae</taxon>
        <taxon>Leptospirillum</taxon>
    </lineage>
</organism>
<proteinExistence type="predicted"/>
<gene>
    <name evidence="1" type="ORF">ENX03_07515</name>
</gene>
<reference evidence="1" key="1">
    <citation type="journal article" date="2020" name="mSystems">
        <title>Genome- and Community-Level Interaction Insights into Carbon Utilization and Element Cycling Functions of Hydrothermarchaeota in Hydrothermal Sediment.</title>
        <authorList>
            <person name="Zhou Z."/>
            <person name="Liu Y."/>
            <person name="Xu W."/>
            <person name="Pan J."/>
            <person name="Luo Z.H."/>
            <person name="Li M."/>
        </authorList>
    </citation>
    <scope>NUCLEOTIDE SEQUENCE [LARGE SCALE GENOMIC DNA]</scope>
    <source>
        <strain evidence="1">SpSt-902</strain>
    </source>
</reference>
<comment type="caution">
    <text evidence="1">The sequence shown here is derived from an EMBL/GenBank/DDBJ whole genome shotgun (WGS) entry which is preliminary data.</text>
</comment>
<protein>
    <submittedName>
        <fullName evidence="1">Uncharacterized protein</fullName>
    </submittedName>
</protein>